<comment type="similarity">
    <text evidence="1">Belongs to the N-acylglucosamine 2-epimerase family.</text>
</comment>
<dbReference type="Proteomes" id="UP001180825">
    <property type="component" value="Unassembled WGS sequence"/>
</dbReference>
<accession>A0ABU2A4L5</accession>
<keyword evidence="4" id="KW-1185">Reference proteome</keyword>
<gene>
    <name evidence="3" type="ORF">J2X21_001176</name>
</gene>
<protein>
    <submittedName>
        <fullName evidence="3">Mannobiose 2-epimerase</fullName>
    </submittedName>
</protein>
<name>A0ABU2A4L5_9BURK</name>
<reference evidence="3 4" key="1">
    <citation type="submission" date="2023-07" db="EMBL/GenBank/DDBJ databases">
        <title>Sorghum-associated microbial communities from plants grown in Nebraska, USA.</title>
        <authorList>
            <person name="Schachtman D."/>
        </authorList>
    </citation>
    <scope>NUCLEOTIDE SEQUENCE [LARGE SCALE GENOMIC DNA]</scope>
    <source>
        <strain evidence="3 4">BE316</strain>
    </source>
</reference>
<dbReference type="RefSeq" id="WP_310326062.1">
    <property type="nucleotide sequence ID" value="NZ_JAVDXV010000002.1"/>
</dbReference>
<keyword evidence="2" id="KW-0413">Isomerase</keyword>
<dbReference type="PANTHER" id="PTHR15108">
    <property type="entry name" value="N-ACYLGLUCOSAMINE-2-EPIMERASE"/>
    <property type="match status" value="1"/>
</dbReference>
<dbReference type="Pfam" id="PF07221">
    <property type="entry name" value="GlcNAc_2-epim"/>
    <property type="match status" value="1"/>
</dbReference>
<sequence length="406" mass="46074">MQSTLDPRSPDQLQQWAARWRDELLLNVLPWWRRHIFDAEGRVLGGRRNDGRELDAPRSAVLGTRLLWTFASAEQRLALPPGPELDWAWQWVTQGLTDPEHGGVFWHVDAQGKPLATHKQVYAQAFAIYALCAAHAARPDPEQRAVKQALGFFELLQAHAFDKADGGCWEGFTREWQPLPGARLSDKEPPAPKTMNTMLHVLEALTELLRHHRVPAVEARLRELLVLFMDRIWLPGPRCFGLFFSHDWRVLTPQVSWGHDIEAAWLLVRAADVLGDAALLARSRELAVKVADAVLARGMTPDGSVLGEGRFNGRVTDDRRHWWCQAEAVVGFWDAWQISGDPRHADAAWRAWRYIARHHVDPVGGDWFKTLDAQGRLVGTVPKAGPWECPYHHVRTGLEMIERLTP</sequence>
<evidence type="ECO:0000313" key="4">
    <source>
        <dbReference type="Proteomes" id="UP001180825"/>
    </source>
</evidence>
<dbReference type="Gene3D" id="1.50.10.10">
    <property type="match status" value="1"/>
</dbReference>
<dbReference type="InterPro" id="IPR008928">
    <property type="entry name" value="6-hairpin_glycosidase_sf"/>
</dbReference>
<evidence type="ECO:0000256" key="2">
    <source>
        <dbReference type="ARBA" id="ARBA00023235"/>
    </source>
</evidence>
<comment type="caution">
    <text evidence="3">The sequence shown here is derived from an EMBL/GenBank/DDBJ whole genome shotgun (WGS) entry which is preliminary data.</text>
</comment>
<organism evidence="3 4">
    <name type="scientific">Roseateles asaccharophilus</name>
    <dbReference type="NCBI Taxonomy" id="582607"/>
    <lineage>
        <taxon>Bacteria</taxon>
        <taxon>Pseudomonadati</taxon>
        <taxon>Pseudomonadota</taxon>
        <taxon>Betaproteobacteria</taxon>
        <taxon>Burkholderiales</taxon>
        <taxon>Sphaerotilaceae</taxon>
        <taxon>Roseateles</taxon>
    </lineage>
</organism>
<dbReference type="SUPFAM" id="SSF48208">
    <property type="entry name" value="Six-hairpin glycosidases"/>
    <property type="match status" value="1"/>
</dbReference>
<dbReference type="EMBL" id="JAVDXV010000002">
    <property type="protein sequence ID" value="MDR7332050.1"/>
    <property type="molecule type" value="Genomic_DNA"/>
</dbReference>
<dbReference type="InterPro" id="IPR010819">
    <property type="entry name" value="AGE/CE"/>
</dbReference>
<evidence type="ECO:0000313" key="3">
    <source>
        <dbReference type="EMBL" id="MDR7332050.1"/>
    </source>
</evidence>
<dbReference type="InterPro" id="IPR012341">
    <property type="entry name" value="6hp_glycosidase-like_sf"/>
</dbReference>
<evidence type="ECO:0000256" key="1">
    <source>
        <dbReference type="ARBA" id="ARBA00008558"/>
    </source>
</evidence>
<proteinExistence type="inferred from homology"/>